<keyword evidence="1" id="KW-0812">Transmembrane</keyword>
<evidence type="ECO:0000256" key="1">
    <source>
        <dbReference type="SAM" id="Phobius"/>
    </source>
</evidence>
<evidence type="ECO:0000259" key="2">
    <source>
        <dbReference type="Pfam" id="PF13399"/>
    </source>
</evidence>
<gene>
    <name evidence="3" type="ORF">DFJ64_2221</name>
</gene>
<dbReference type="OrthoDB" id="4864198at2"/>
<dbReference type="Proteomes" id="UP000256485">
    <property type="component" value="Unassembled WGS sequence"/>
</dbReference>
<accession>A0A3D9VHL3</accession>
<dbReference type="EMBL" id="QTUC01000001">
    <property type="protein sequence ID" value="REF36791.1"/>
    <property type="molecule type" value="Genomic_DNA"/>
</dbReference>
<dbReference type="AlphaFoldDB" id="A0A3D9VHL3"/>
<name>A0A3D9VHL3_THECX</name>
<dbReference type="InterPro" id="IPR027381">
    <property type="entry name" value="LytR/CpsA/Psr_C"/>
</dbReference>
<evidence type="ECO:0000313" key="3">
    <source>
        <dbReference type="EMBL" id="REF36791.1"/>
    </source>
</evidence>
<dbReference type="RefSeq" id="WP_115850366.1">
    <property type="nucleotide sequence ID" value="NZ_QTUC01000001.1"/>
</dbReference>
<keyword evidence="1" id="KW-1133">Transmembrane helix</keyword>
<proteinExistence type="predicted"/>
<protein>
    <submittedName>
        <fullName evidence="3">LytR cell envelope-related transcriptional attenuator</fullName>
    </submittedName>
</protein>
<feature type="transmembrane region" description="Helical" evidence="1">
    <location>
        <begin position="21"/>
        <end position="38"/>
    </location>
</feature>
<evidence type="ECO:0000313" key="4">
    <source>
        <dbReference type="Proteomes" id="UP000256485"/>
    </source>
</evidence>
<keyword evidence="4" id="KW-1185">Reference proteome</keyword>
<reference evidence="3 4" key="1">
    <citation type="submission" date="2018-08" db="EMBL/GenBank/DDBJ databases">
        <title>Sequencing the genomes of 1000 actinobacteria strains.</title>
        <authorList>
            <person name="Klenk H.-P."/>
        </authorList>
    </citation>
    <scope>NUCLEOTIDE SEQUENCE [LARGE SCALE GENOMIC DNA]</scope>
    <source>
        <strain evidence="3 4">DSM 22891</strain>
    </source>
</reference>
<dbReference type="Pfam" id="PF13399">
    <property type="entry name" value="LytR_C"/>
    <property type="match status" value="1"/>
</dbReference>
<sequence>MEPSGVRSYPYRRRRRIRGPITLLVLMGILVGAAWYGYDTVIVGEPKPEPTVVCATPSPNQKQYISAQTFVVNVYNASKISGLAERTANALRERGFTIGKIGNDPYGVDPKYAEIRGRDRNAPEVLLVSEHFSGEVRRGDDRTDTTVDIILGPKFYGLMSKAPAAMDVTTPIGVCVTTTPTPNVAAYR</sequence>
<keyword evidence="1" id="KW-0472">Membrane</keyword>
<organism evidence="3 4">
    <name type="scientific">Thermasporomyces composti</name>
    <dbReference type="NCBI Taxonomy" id="696763"/>
    <lineage>
        <taxon>Bacteria</taxon>
        <taxon>Bacillati</taxon>
        <taxon>Actinomycetota</taxon>
        <taxon>Actinomycetes</taxon>
        <taxon>Propionibacteriales</taxon>
        <taxon>Nocardioidaceae</taxon>
        <taxon>Thermasporomyces</taxon>
    </lineage>
</organism>
<dbReference type="Gene3D" id="3.30.70.2390">
    <property type="match status" value="1"/>
</dbReference>
<feature type="domain" description="LytR/CpsA/Psr regulator C-terminal" evidence="2">
    <location>
        <begin position="71"/>
        <end position="155"/>
    </location>
</feature>
<comment type="caution">
    <text evidence="3">The sequence shown here is derived from an EMBL/GenBank/DDBJ whole genome shotgun (WGS) entry which is preliminary data.</text>
</comment>